<feature type="region of interest" description="Disordered" evidence="1">
    <location>
        <begin position="26"/>
        <end position="56"/>
    </location>
</feature>
<evidence type="ECO:0000313" key="2">
    <source>
        <dbReference type="EMBL" id="EFJ25693.1"/>
    </source>
</evidence>
<sequence length="111" mass="12879">MTISIEHNEESAPWIRVGWRMRIECENSHHQSGPPPDKPSQEQHDPQEVPASARRKDCMKVDKQLSLNSFIKLPLRRPMPAELGKMVTSLYNLLINWIYDKHKILLAAIQL</sequence>
<dbReference type="Gramene" id="EFJ25693">
    <property type="protein sequence ID" value="EFJ25693"/>
    <property type="gene ID" value="SELMODRAFT_442029"/>
</dbReference>
<dbReference type="Proteomes" id="UP000001514">
    <property type="component" value="Unassembled WGS sequence"/>
</dbReference>
<evidence type="ECO:0000256" key="1">
    <source>
        <dbReference type="SAM" id="MobiDB-lite"/>
    </source>
</evidence>
<organism evidence="3">
    <name type="scientific">Selaginella moellendorffii</name>
    <name type="common">Spikemoss</name>
    <dbReference type="NCBI Taxonomy" id="88036"/>
    <lineage>
        <taxon>Eukaryota</taxon>
        <taxon>Viridiplantae</taxon>
        <taxon>Streptophyta</taxon>
        <taxon>Embryophyta</taxon>
        <taxon>Tracheophyta</taxon>
        <taxon>Lycopodiopsida</taxon>
        <taxon>Selaginellales</taxon>
        <taxon>Selaginellaceae</taxon>
        <taxon>Selaginella</taxon>
    </lineage>
</organism>
<evidence type="ECO:0000313" key="3">
    <source>
        <dbReference type="Proteomes" id="UP000001514"/>
    </source>
</evidence>
<proteinExistence type="predicted"/>
<dbReference type="AlphaFoldDB" id="D8RQS0"/>
<gene>
    <name evidence="2" type="ORF">SELMODRAFT_442029</name>
</gene>
<dbReference type="InParanoid" id="D8RQS0"/>
<protein>
    <submittedName>
        <fullName evidence="2">Uncharacterized protein</fullName>
    </submittedName>
</protein>
<dbReference type="HOGENOM" id="CLU_2162769_0_0_1"/>
<keyword evidence="3" id="KW-1185">Reference proteome</keyword>
<accession>D8RQS0</accession>
<dbReference type="KEGG" id="smo:SELMODRAFT_442029"/>
<name>D8RQS0_SELML</name>
<dbReference type="EMBL" id="GL377586">
    <property type="protein sequence ID" value="EFJ25693.1"/>
    <property type="molecule type" value="Genomic_DNA"/>
</dbReference>
<reference evidence="2 3" key="1">
    <citation type="journal article" date="2011" name="Science">
        <title>The Selaginella genome identifies genetic changes associated with the evolution of vascular plants.</title>
        <authorList>
            <person name="Banks J.A."/>
            <person name="Nishiyama T."/>
            <person name="Hasebe M."/>
            <person name="Bowman J.L."/>
            <person name="Gribskov M."/>
            <person name="dePamphilis C."/>
            <person name="Albert V.A."/>
            <person name="Aono N."/>
            <person name="Aoyama T."/>
            <person name="Ambrose B.A."/>
            <person name="Ashton N.W."/>
            <person name="Axtell M.J."/>
            <person name="Barker E."/>
            <person name="Barker M.S."/>
            <person name="Bennetzen J.L."/>
            <person name="Bonawitz N.D."/>
            <person name="Chapple C."/>
            <person name="Cheng C."/>
            <person name="Correa L.G."/>
            <person name="Dacre M."/>
            <person name="DeBarry J."/>
            <person name="Dreyer I."/>
            <person name="Elias M."/>
            <person name="Engstrom E.M."/>
            <person name="Estelle M."/>
            <person name="Feng L."/>
            <person name="Finet C."/>
            <person name="Floyd S.K."/>
            <person name="Frommer W.B."/>
            <person name="Fujita T."/>
            <person name="Gramzow L."/>
            <person name="Gutensohn M."/>
            <person name="Harholt J."/>
            <person name="Hattori M."/>
            <person name="Heyl A."/>
            <person name="Hirai T."/>
            <person name="Hiwatashi Y."/>
            <person name="Ishikawa M."/>
            <person name="Iwata M."/>
            <person name="Karol K.G."/>
            <person name="Koehler B."/>
            <person name="Kolukisaoglu U."/>
            <person name="Kubo M."/>
            <person name="Kurata T."/>
            <person name="Lalonde S."/>
            <person name="Li K."/>
            <person name="Li Y."/>
            <person name="Litt A."/>
            <person name="Lyons E."/>
            <person name="Manning G."/>
            <person name="Maruyama T."/>
            <person name="Michael T.P."/>
            <person name="Mikami K."/>
            <person name="Miyazaki S."/>
            <person name="Morinaga S."/>
            <person name="Murata T."/>
            <person name="Mueller-Roeber B."/>
            <person name="Nelson D.R."/>
            <person name="Obara M."/>
            <person name="Oguri Y."/>
            <person name="Olmstead R.G."/>
            <person name="Onodera N."/>
            <person name="Petersen B.L."/>
            <person name="Pils B."/>
            <person name="Prigge M."/>
            <person name="Rensing S.A."/>
            <person name="Riano-Pachon D.M."/>
            <person name="Roberts A.W."/>
            <person name="Sato Y."/>
            <person name="Scheller H.V."/>
            <person name="Schulz B."/>
            <person name="Schulz C."/>
            <person name="Shakirov E.V."/>
            <person name="Shibagaki N."/>
            <person name="Shinohara N."/>
            <person name="Shippen D.E."/>
            <person name="Soerensen I."/>
            <person name="Sotooka R."/>
            <person name="Sugimoto N."/>
            <person name="Sugita M."/>
            <person name="Sumikawa N."/>
            <person name="Tanurdzic M."/>
            <person name="Theissen G."/>
            <person name="Ulvskov P."/>
            <person name="Wakazuki S."/>
            <person name="Weng J.K."/>
            <person name="Willats W.W."/>
            <person name="Wipf D."/>
            <person name="Wolf P.G."/>
            <person name="Yang L."/>
            <person name="Zimmer A.D."/>
            <person name="Zhu Q."/>
            <person name="Mitros T."/>
            <person name="Hellsten U."/>
            <person name="Loque D."/>
            <person name="Otillar R."/>
            <person name="Salamov A."/>
            <person name="Schmutz J."/>
            <person name="Shapiro H."/>
            <person name="Lindquist E."/>
            <person name="Lucas S."/>
            <person name="Rokhsar D."/>
            <person name="Grigoriev I.V."/>
        </authorList>
    </citation>
    <scope>NUCLEOTIDE SEQUENCE [LARGE SCALE GENOMIC DNA]</scope>
</reference>